<feature type="chain" id="PRO_5042055591" evidence="2">
    <location>
        <begin position="24"/>
        <end position="494"/>
    </location>
</feature>
<feature type="compositionally biased region" description="Polar residues" evidence="1">
    <location>
        <begin position="223"/>
        <end position="238"/>
    </location>
</feature>
<protein>
    <submittedName>
        <fullName evidence="3">Uncharacterized protein</fullName>
    </submittedName>
</protein>
<keyword evidence="2" id="KW-0732">Signal</keyword>
<reference evidence="3" key="1">
    <citation type="submission" date="2023-03" db="EMBL/GenBank/DDBJ databases">
        <title>Massive genome expansion in bonnet fungi (Mycena s.s.) driven by repeated elements and novel gene families across ecological guilds.</title>
        <authorList>
            <consortium name="Lawrence Berkeley National Laboratory"/>
            <person name="Harder C.B."/>
            <person name="Miyauchi S."/>
            <person name="Viragh M."/>
            <person name="Kuo A."/>
            <person name="Thoen E."/>
            <person name="Andreopoulos B."/>
            <person name="Lu D."/>
            <person name="Skrede I."/>
            <person name="Drula E."/>
            <person name="Henrissat B."/>
            <person name="Morin E."/>
            <person name="Kohler A."/>
            <person name="Barry K."/>
            <person name="LaButti K."/>
            <person name="Morin E."/>
            <person name="Salamov A."/>
            <person name="Lipzen A."/>
            <person name="Mereny Z."/>
            <person name="Hegedus B."/>
            <person name="Baldrian P."/>
            <person name="Stursova M."/>
            <person name="Weitz H."/>
            <person name="Taylor A."/>
            <person name="Grigoriev I.V."/>
            <person name="Nagy L.G."/>
            <person name="Martin F."/>
            <person name="Kauserud H."/>
        </authorList>
    </citation>
    <scope>NUCLEOTIDE SEQUENCE</scope>
    <source>
        <strain evidence="3">CBHHK188m</strain>
    </source>
</reference>
<organism evidence="3 4">
    <name type="scientific">Mycena maculata</name>
    <dbReference type="NCBI Taxonomy" id="230809"/>
    <lineage>
        <taxon>Eukaryota</taxon>
        <taxon>Fungi</taxon>
        <taxon>Dikarya</taxon>
        <taxon>Basidiomycota</taxon>
        <taxon>Agaricomycotina</taxon>
        <taxon>Agaricomycetes</taxon>
        <taxon>Agaricomycetidae</taxon>
        <taxon>Agaricales</taxon>
        <taxon>Marasmiineae</taxon>
        <taxon>Mycenaceae</taxon>
        <taxon>Mycena</taxon>
    </lineage>
</organism>
<feature type="compositionally biased region" description="Low complexity" evidence="1">
    <location>
        <begin position="181"/>
        <end position="197"/>
    </location>
</feature>
<evidence type="ECO:0000313" key="3">
    <source>
        <dbReference type="EMBL" id="KAJ7754980.1"/>
    </source>
</evidence>
<keyword evidence="4" id="KW-1185">Reference proteome</keyword>
<feature type="signal peptide" evidence="2">
    <location>
        <begin position="1"/>
        <end position="23"/>
    </location>
</feature>
<comment type="caution">
    <text evidence="3">The sequence shown here is derived from an EMBL/GenBank/DDBJ whole genome shotgun (WGS) entry which is preliminary data.</text>
</comment>
<gene>
    <name evidence="3" type="ORF">DFH07DRAFT_496445</name>
</gene>
<dbReference type="EMBL" id="JARJLG010000065">
    <property type="protein sequence ID" value="KAJ7754980.1"/>
    <property type="molecule type" value="Genomic_DNA"/>
</dbReference>
<evidence type="ECO:0000256" key="2">
    <source>
        <dbReference type="SAM" id="SignalP"/>
    </source>
</evidence>
<proteinExistence type="predicted"/>
<evidence type="ECO:0000256" key="1">
    <source>
        <dbReference type="SAM" id="MobiDB-lite"/>
    </source>
</evidence>
<name>A0AAD7J4M3_9AGAR</name>
<dbReference type="AlphaFoldDB" id="A0AAD7J4M3"/>
<feature type="compositionally biased region" description="Low complexity" evidence="1">
    <location>
        <begin position="204"/>
        <end position="222"/>
    </location>
</feature>
<dbReference type="Proteomes" id="UP001215280">
    <property type="component" value="Unassembled WGS sequence"/>
</dbReference>
<feature type="compositionally biased region" description="Polar residues" evidence="1">
    <location>
        <begin position="32"/>
        <end position="41"/>
    </location>
</feature>
<evidence type="ECO:0000313" key="4">
    <source>
        <dbReference type="Proteomes" id="UP001215280"/>
    </source>
</evidence>
<accession>A0AAD7J4M3</accession>
<feature type="region of interest" description="Disordered" evidence="1">
    <location>
        <begin position="141"/>
        <end position="251"/>
    </location>
</feature>
<feature type="compositionally biased region" description="Acidic residues" evidence="1">
    <location>
        <begin position="150"/>
        <end position="162"/>
    </location>
</feature>
<feature type="region of interest" description="Disordered" evidence="1">
    <location>
        <begin position="21"/>
        <end position="73"/>
    </location>
</feature>
<sequence length="494" mass="48311">MKISSSSSLLFALAISSSSSSLAAPAGDPLNSEASMTSSPSGHHVAARRDSTAGRGLRPSNMQEAIESARSIDTDDLDARGGLLDGLPLGLPAALCGLTKLLVTCPVPDGKQAMMEAESNAPMSRAQAMQMLQEAMVALQDGSSSYTPSDDGDSDDNDNDADDSARKDDSDDSFNNGTWNAPAGASSGGDSSSGDPSSPKDDSNSTAAAADYDSAAASPSLSRNPPNTPKMSSTTASAEPTDPPARRDGLPVPVPSLVPVLPVPGAAVPATVPDITMPVTFDLPVSVGDVLDRAADDAEVPRADGNVQAPFPLRRWSRAVPRQVPAQVPPPPGLATGVLPVVNGVATDAPVTSPTGVPIVVVGTATSLALANATPAAGMGASLALGSAAPAEGKATSLTIGNAPPVAGTATSLILGNATPMASPVVGVAPTSLVEGVVGSGSGTAKSDAPAAGAPAVGTVGNGAGMADKTAGSAAGGAAPAFVLSPVGVVAKDA</sequence>